<gene>
    <name evidence="2" type="ORF">J4573_10985</name>
</gene>
<proteinExistence type="predicted"/>
<dbReference type="Proteomes" id="UP000669179">
    <property type="component" value="Unassembled WGS sequence"/>
</dbReference>
<dbReference type="EMBL" id="JAGEOJ010000004">
    <property type="protein sequence ID" value="MBO2447613.1"/>
    <property type="molecule type" value="Genomic_DNA"/>
</dbReference>
<evidence type="ECO:0000313" key="2">
    <source>
        <dbReference type="EMBL" id="MBO2447613.1"/>
    </source>
</evidence>
<reference evidence="2" key="1">
    <citation type="submission" date="2021-03" db="EMBL/GenBank/DDBJ databases">
        <authorList>
            <person name="Kanchanasin P."/>
            <person name="Saeng-In P."/>
            <person name="Phongsopitanun W."/>
            <person name="Yuki M."/>
            <person name="Kudo T."/>
            <person name="Ohkuma M."/>
            <person name="Tanasupawat S."/>
        </authorList>
    </citation>
    <scope>NUCLEOTIDE SEQUENCE</scope>
    <source>
        <strain evidence="2">GKU 128</strain>
    </source>
</reference>
<dbReference type="AlphaFoldDB" id="A0A939P8F9"/>
<keyword evidence="3" id="KW-1185">Reference proteome</keyword>
<protein>
    <submittedName>
        <fullName evidence="2">Uncharacterized protein</fullName>
    </submittedName>
</protein>
<feature type="signal peptide" evidence="1">
    <location>
        <begin position="1"/>
        <end position="33"/>
    </location>
</feature>
<evidence type="ECO:0000256" key="1">
    <source>
        <dbReference type="SAM" id="SignalP"/>
    </source>
</evidence>
<name>A0A939P8F9_9ACTN</name>
<dbReference type="RefSeq" id="WP_208255250.1">
    <property type="nucleotide sequence ID" value="NZ_JAGEOJ010000004.1"/>
</dbReference>
<keyword evidence="1" id="KW-0732">Signal</keyword>
<evidence type="ECO:0000313" key="3">
    <source>
        <dbReference type="Proteomes" id="UP000669179"/>
    </source>
</evidence>
<sequence length="150" mass="16172">MTSTVTTKRAGRIAATAAIATMGALIVNVPAYANDTVKSRPNASTVVFTTSDSGSNGHVTGNVTFTVRADGNWTMDSHTHNSHIAWRNVTWRCTLLFGPSHTTTTYTIGRHRVDGKESSNRHAGAYDADIQRFFGDVYQYGQATCDLSVG</sequence>
<comment type="caution">
    <text evidence="2">The sequence shown here is derived from an EMBL/GenBank/DDBJ whole genome shotgun (WGS) entry which is preliminary data.</text>
</comment>
<accession>A0A939P8F9</accession>
<feature type="chain" id="PRO_5037299593" evidence="1">
    <location>
        <begin position="34"/>
        <end position="150"/>
    </location>
</feature>
<organism evidence="2 3">
    <name type="scientific">Actinomadura barringtoniae</name>
    <dbReference type="NCBI Taxonomy" id="1427535"/>
    <lineage>
        <taxon>Bacteria</taxon>
        <taxon>Bacillati</taxon>
        <taxon>Actinomycetota</taxon>
        <taxon>Actinomycetes</taxon>
        <taxon>Streptosporangiales</taxon>
        <taxon>Thermomonosporaceae</taxon>
        <taxon>Actinomadura</taxon>
    </lineage>
</organism>